<evidence type="ECO:0000313" key="8">
    <source>
        <dbReference type="Proteomes" id="UP000642284"/>
    </source>
</evidence>
<evidence type="ECO:0000256" key="1">
    <source>
        <dbReference type="ARBA" id="ARBA00004141"/>
    </source>
</evidence>
<dbReference type="EMBL" id="JACTVJ010000004">
    <property type="protein sequence ID" value="MBC9711825.1"/>
    <property type="molecule type" value="Genomic_DNA"/>
</dbReference>
<feature type="transmembrane region" description="Helical" evidence="6">
    <location>
        <begin position="77"/>
        <end position="95"/>
    </location>
</feature>
<gene>
    <name evidence="7" type="ORF">H9Y04_04480</name>
</gene>
<evidence type="ECO:0000256" key="6">
    <source>
        <dbReference type="SAM" id="Phobius"/>
    </source>
</evidence>
<evidence type="ECO:0000256" key="5">
    <source>
        <dbReference type="ARBA" id="ARBA00023136"/>
    </source>
</evidence>
<proteinExistence type="inferred from homology"/>
<evidence type="ECO:0000313" key="7">
    <source>
        <dbReference type="EMBL" id="MBC9711825.1"/>
    </source>
</evidence>
<name>A0ABR7S8N4_9ACTN</name>
<dbReference type="Proteomes" id="UP000642284">
    <property type="component" value="Unassembled WGS sequence"/>
</dbReference>
<keyword evidence="5 6" id="KW-0472">Membrane</keyword>
<dbReference type="Pfam" id="PF07947">
    <property type="entry name" value="YhhN"/>
    <property type="match status" value="1"/>
</dbReference>
<dbReference type="RefSeq" id="WP_187812341.1">
    <property type="nucleotide sequence ID" value="NZ_JACTVJ010000004.1"/>
</dbReference>
<sequence>MRRPSVVFATAFGVALAGDLVSLLAGWDLGHTVCKPLLMPLLAAYAVVRGAPRLLLVALFFGWCGDVLLMFDADAAFLAGMGGFALGHVCYLVLFARHGRRGERADFLLATYSVVLVATLPMLWPDLPSELRIPVVAYSLLLTAMAFRAARMGAVAGVGGALFLLSDTLIATGIADWPQLPRPDFWIMLTYAAAQALLVRGVLTRIDAQKAPGTAYGESRAAV</sequence>
<comment type="caution">
    <text evidence="7">The sequence shown here is derived from an EMBL/GenBank/DDBJ whole genome shotgun (WGS) entry which is preliminary data.</text>
</comment>
<comment type="similarity">
    <text evidence="2">Belongs to the TMEM86 family.</text>
</comment>
<keyword evidence="3 6" id="KW-0812">Transmembrane</keyword>
<dbReference type="PANTHER" id="PTHR31885">
    <property type="entry name" value="GH04784P"/>
    <property type="match status" value="1"/>
</dbReference>
<dbReference type="InterPro" id="IPR012506">
    <property type="entry name" value="TMEM86B-like"/>
</dbReference>
<feature type="transmembrane region" description="Helical" evidence="6">
    <location>
        <begin position="154"/>
        <end position="173"/>
    </location>
</feature>
<evidence type="ECO:0000256" key="4">
    <source>
        <dbReference type="ARBA" id="ARBA00022989"/>
    </source>
</evidence>
<organism evidence="7 8">
    <name type="scientific">Streptomyces polyasparticus</name>
    <dbReference type="NCBI Taxonomy" id="2767826"/>
    <lineage>
        <taxon>Bacteria</taxon>
        <taxon>Bacillati</taxon>
        <taxon>Actinomycetota</taxon>
        <taxon>Actinomycetes</taxon>
        <taxon>Kitasatosporales</taxon>
        <taxon>Streptomycetaceae</taxon>
        <taxon>Streptomyces</taxon>
    </lineage>
</organism>
<dbReference type="PANTHER" id="PTHR31885:SF6">
    <property type="entry name" value="GH04784P"/>
    <property type="match status" value="1"/>
</dbReference>
<feature type="transmembrane region" description="Helical" evidence="6">
    <location>
        <begin position="185"/>
        <end position="203"/>
    </location>
</feature>
<protein>
    <submittedName>
        <fullName evidence="7">Lysoplasmalogenase</fullName>
    </submittedName>
</protein>
<keyword evidence="8" id="KW-1185">Reference proteome</keyword>
<evidence type="ECO:0000256" key="2">
    <source>
        <dbReference type="ARBA" id="ARBA00007375"/>
    </source>
</evidence>
<evidence type="ECO:0000256" key="3">
    <source>
        <dbReference type="ARBA" id="ARBA00022692"/>
    </source>
</evidence>
<reference evidence="7 8" key="1">
    <citation type="submission" date="2020-08" db="EMBL/GenBank/DDBJ databases">
        <title>Genemic of Streptomyces polyaspartic.</title>
        <authorList>
            <person name="Liu W."/>
        </authorList>
    </citation>
    <scope>NUCLEOTIDE SEQUENCE [LARGE SCALE GENOMIC DNA]</scope>
    <source>
        <strain evidence="7 8">TRM66268-LWL</strain>
    </source>
</reference>
<keyword evidence="4 6" id="KW-1133">Transmembrane helix</keyword>
<accession>A0ABR7S8N4</accession>
<comment type="subcellular location">
    <subcellularLocation>
        <location evidence="1">Membrane</location>
        <topology evidence="1">Multi-pass membrane protein</topology>
    </subcellularLocation>
</comment>